<feature type="transmembrane region" description="Helical" evidence="7">
    <location>
        <begin position="21"/>
        <end position="45"/>
    </location>
</feature>
<dbReference type="EMBL" id="JAROCF010000001">
    <property type="protein sequence ID" value="MDN4614403.1"/>
    <property type="molecule type" value="Genomic_DNA"/>
</dbReference>
<dbReference type="InterPro" id="IPR051401">
    <property type="entry name" value="GtrA_CellWall_Glycosyl"/>
</dbReference>
<dbReference type="RefSeq" id="WP_301211112.1">
    <property type="nucleotide sequence ID" value="NZ_JAROCF010000001.1"/>
</dbReference>
<evidence type="ECO:0000256" key="3">
    <source>
        <dbReference type="ARBA" id="ARBA00022692"/>
    </source>
</evidence>
<proteinExistence type="inferred from homology"/>
<feature type="domain" description="GtrA/DPMS transmembrane" evidence="8">
    <location>
        <begin position="20"/>
        <end position="145"/>
    </location>
</feature>
<keyword evidence="10" id="KW-1185">Reference proteome</keyword>
<comment type="subcellular location">
    <subcellularLocation>
        <location evidence="1">Membrane</location>
        <topology evidence="1">Multi-pass membrane protein</topology>
    </subcellularLocation>
</comment>
<evidence type="ECO:0000256" key="1">
    <source>
        <dbReference type="ARBA" id="ARBA00004141"/>
    </source>
</evidence>
<gene>
    <name evidence="9" type="ORF">P5G50_08065</name>
</gene>
<name>A0ABT8KAC9_9MICO</name>
<evidence type="ECO:0000256" key="4">
    <source>
        <dbReference type="ARBA" id="ARBA00022989"/>
    </source>
</evidence>
<protein>
    <submittedName>
        <fullName evidence="9">GtrA family protein</fullName>
    </submittedName>
</protein>
<evidence type="ECO:0000256" key="5">
    <source>
        <dbReference type="ARBA" id="ARBA00023136"/>
    </source>
</evidence>
<evidence type="ECO:0000313" key="10">
    <source>
        <dbReference type="Proteomes" id="UP001174208"/>
    </source>
</evidence>
<keyword evidence="5 7" id="KW-0472">Membrane</keyword>
<evidence type="ECO:0000256" key="2">
    <source>
        <dbReference type="ARBA" id="ARBA00009399"/>
    </source>
</evidence>
<dbReference type="Pfam" id="PF04138">
    <property type="entry name" value="GtrA_DPMS_TM"/>
    <property type="match status" value="1"/>
</dbReference>
<feature type="transmembrane region" description="Helical" evidence="7">
    <location>
        <begin position="90"/>
        <end position="110"/>
    </location>
</feature>
<reference evidence="9" key="1">
    <citation type="submission" date="2023-06" db="EMBL/GenBank/DDBJ databases">
        <title>MT1 and MT2 Draft Genomes of Novel Species.</title>
        <authorList>
            <person name="Venkateswaran K."/>
        </authorList>
    </citation>
    <scope>NUCLEOTIDE SEQUENCE</scope>
    <source>
        <strain evidence="9">F6_8S_P_1B</strain>
    </source>
</reference>
<feature type="region of interest" description="Disordered" evidence="6">
    <location>
        <begin position="156"/>
        <end position="179"/>
    </location>
</feature>
<comment type="caution">
    <text evidence="9">The sequence shown here is derived from an EMBL/GenBank/DDBJ whole genome shotgun (WGS) entry which is preliminary data.</text>
</comment>
<dbReference type="Proteomes" id="UP001174208">
    <property type="component" value="Unassembled WGS sequence"/>
</dbReference>
<comment type="similarity">
    <text evidence="2">Belongs to the GtrA family.</text>
</comment>
<evidence type="ECO:0000259" key="8">
    <source>
        <dbReference type="Pfam" id="PF04138"/>
    </source>
</evidence>
<keyword evidence="4 7" id="KW-1133">Transmembrane helix</keyword>
<keyword evidence="3 7" id="KW-0812">Transmembrane</keyword>
<feature type="transmembrane region" description="Helical" evidence="7">
    <location>
        <begin position="122"/>
        <end position="144"/>
    </location>
</feature>
<dbReference type="PANTHER" id="PTHR38459">
    <property type="entry name" value="PROPHAGE BACTOPRENOL-LINKED GLUCOSE TRANSLOCASE HOMOLOG"/>
    <property type="match status" value="1"/>
</dbReference>
<evidence type="ECO:0000256" key="6">
    <source>
        <dbReference type="SAM" id="MobiDB-lite"/>
    </source>
</evidence>
<accession>A0ABT8KAC9</accession>
<evidence type="ECO:0000313" key="9">
    <source>
        <dbReference type="EMBL" id="MDN4614403.1"/>
    </source>
</evidence>
<sequence length="179" mass="19466">MSTESPVPSRTARLLPQLMKFGAVGALGFVVNLVVFNALMITVLAHVPHRSLWATGIATVVAIATNWVGNRYWAFSAQRQQDTVREGVEFFAVSLAGMVIPLVCVWVSHYLLGFTSLLADNIANNIVGLALGTLFRFAFYRWWVFSPARAQRARAARQPAPVERPTQLAGAPDGGLVGD</sequence>
<dbReference type="PANTHER" id="PTHR38459:SF1">
    <property type="entry name" value="PROPHAGE BACTOPRENOL-LINKED GLUCOSE TRANSLOCASE HOMOLOG"/>
    <property type="match status" value="1"/>
</dbReference>
<dbReference type="InterPro" id="IPR007267">
    <property type="entry name" value="GtrA_DPMS_TM"/>
</dbReference>
<organism evidence="9 10">
    <name type="scientific">Leifsonia williamsii</name>
    <dbReference type="NCBI Taxonomy" id="3035919"/>
    <lineage>
        <taxon>Bacteria</taxon>
        <taxon>Bacillati</taxon>
        <taxon>Actinomycetota</taxon>
        <taxon>Actinomycetes</taxon>
        <taxon>Micrococcales</taxon>
        <taxon>Microbacteriaceae</taxon>
        <taxon>Leifsonia</taxon>
    </lineage>
</organism>
<feature type="transmembrane region" description="Helical" evidence="7">
    <location>
        <begin position="51"/>
        <end position="69"/>
    </location>
</feature>
<evidence type="ECO:0000256" key="7">
    <source>
        <dbReference type="SAM" id="Phobius"/>
    </source>
</evidence>